<dbReference type="Proteomes" id="UP001501231">
    <property type="component" value="Unassembled WGS sequence"/>
</dbReference>
<feature type="transmembrane region" description="Helical" evidence="1">
    <location>
        <begin position="109"/>
        <end position="131"/>
    </location>
</feature>
<dbReference type="RefSeq" id="WP_344589325.1">
    <property type="nucleotide sequence ID" value="NZ_BAAARW010000011.1"/>
</dbReference>
<sequence>MEFAALGAWIVAALAGTYLMAVWLARGGLLEQTTKVTRFPVLVVVGHPLAAVIGLAVWVAYLATERAGFAWAAFTALVVVIMQGFVLFTRWLVGQGGRHAKDTEQPFPAAAVLVHGVLAVATFVLVFLTAIQVSGR</sequence>
<evidence type="ECO:0000256" key="1">
    <source>
        <dbReference type="SAM" id="Phobius"/>
    </source>
</evidence>
<feature type="transmembrane region" description="Helical" evidence="1">
    <location>
        <begin position="6"/>
        <end position="29"/>
    </location>
</feature>
<accession>A0ABP5VZF9</accession>
<evidence type="ECO:0008006" key="4">
    <source>
        <dbReference type="Google" id="ProtNLM"/>
    </source>
</evidence>
<organism evidence="2 3">
    <name type="scientific">Actinomadura vinacea</name>
    <dbReference type="NCBI Taxonomy" id="115336"/>
    <lineage>
        <taxon>Bacteria</taxon>
        <taxon>Bacillati</taxon>
        <taxon>Actinomycetota</taxon>
        <taxon>Actinomycetes</taxon>
        <taxon>Streptosporangiales</taxon>
        <taxon>Thermomonosporaceae</taxon>
        <taxon>Actinomadura</taxon>
    </lineage>
</organism>
<gene>
    <name evidence="2" type="ORF">GCM10010191_27870</name>
</gene>
<reference evidence="3" key="1">
    <citation type="journal article" date="2019" name="Int. J. Syst. Evol. Microbiol.">
        <title>The Global Catalogue of Microorganisms (GCM) 10K type strain sequencing project: providing services to taxonomists for standard genome sequencing and annotation.</title>
        <authorList>
            <consortium name="The Broad Institute Genomics Platform"/>
            <consortium name="The Broad Institute Genome Sequencing Center for Infectious Disease"/>
            <person name="Wu L."/>
            <person name="Ma J."/>
        </authorList>
    </citation>
    <scope>NUCLEOTIDE SEQUENCE [LARGE SCALE GENOMIC DNA]</scope>
    <source>
        <strain evidence="3">JCM 3325</strain>
    </source>
</reference>
<protein>
    <recommendedName>
        <fullName evidence="4">DUF2871 domain-containing protein</fullName>
    </recommendedName>
</protein>
<name>A0ABP5VZF9_9ACTN</name>
<feature type="transmembrane region" description="Helical" evidence="1">
    <location>
        <begin position="69"/>
        <end position="88"/>
    </location>
</feature>
<proteinExistence type="predicted"/>
<evidence type="ECO:0000313" key="3">
    <source>
        <dbReference type="Proteomes" id="UP001501231"/>
    </source>
</evidence>
<comment type="caution">
    <text evidence="2">The sequence shown here is derived from an EMBL/GenBank/DDBJ whole genome shotgun (WGS) entry which is preliminary data.</text>
</comment>
<dbReference type="EMBL" id="BAAARW010000011">
    <property type="protein sequence ID" value="GAA2415923.1"/>
    <property type="molecule type" value="Genomic_DNA"/>
</dbReference>
<keyword evidence="1" id="KW-1133">Transmembrane helix</keyword>
<feature type="transmembrane region" description="Helical" evidence="1">
    <location>
        <begin position="41"/>
        <end position="63"/>
    </location>
</feature>
<evidence type="ECO:0000313" key="2">
    <source>
        <dbReference type="EMBL" id="GAA2415923.1"/>
    </source>
</evidence>
<keyword evidence="3" id="KW-1185">Reference proteome</keyword>
<keyword evidence="1" id="KW-0812">Transmembrane</keyword>
<keyword evidence="1" id="KW-0472">Membrane</keyword>